<evidence type="ECO:0000313" key="2">
    <source>
        <dbReference type="Proteomes" id="UP000030232"/>
    </source>
</evidence>
<dbReference type="GeneID" id="26798000"/>
<dbReference type="RefSeq" id="YP_009227088.1">
    <property type="nucleotide sequence ID" value="NC_029121.1"/>
</dbReference>
<dbReference type="EMBL" id="KJ010547">
    <property type="protein sequence ID" value="AHJ87611.1"/>
    <property type="molecule type" value="Genomic_DNA"/>
</dbReference>
<evidence type="ECO:0000313" key="1">
    <source>
        <dbReference type="EMBL" id="AHJ87611.1"/>
    </source>
</evidence>
<reference evidence="1 2" key="1">
    <citation type="journal article" date="2015" name="Appl. Environ. Microbiol.">
        <title>Effects of actin-like proteins encoded by two Bacillus pumilus phages on unstable lysogeny, revealed by genomic analysis.</title>
        <authorList>
            <person name="Yuan Y."/>
            <person name="Peng Q."/>
            <person name="Wu D."/>
            <person name="Kou Z."/>
            <person name="Wu Y."/>
            <person name="Liu P."/>
            <person name="Gao M."/>
        </authorList>
    </citation>
    <scope>NUCLEOTIDE SEQUENCE [LARGE SCALE GENOMIC DNA]</scope>
</reference>
<proteinExistence type="predicted"/>
<keyword evidence="2" id="KW-1185">Reference proteome</keyword>
<protein>
    <submittedName>
        <fullName evidence="1">Uncharacterized protein</fullName>
    </submittedName>
</protein>
<dbReference type="Proteomes" id="UP000030232">
    <property type="component" value="Segment"/>
</dbReference>
<accession>A0A0A0PL23</accession>
<sequence length="70" mass="8111">MKKLILLEHEMEQLQIELGFEPFDNEGTIDSVSIFDNAIDTLGYTPYRLEGEGEYDDTYIFIHHGTKEEA</sequence>
<dbReference type="KEGG" id="vg:26798000"/>
<gene>
    <name evidence="1" type="ORF">Bp8pC_181</name>
</gene>
<organism evidence="1 2">
    <name type="scientific">Bacillus phage Bp8p-C</name>
    <dbReference type="NCBI Taxonomy" id="1445810"/>
    <lineage>
        <taxon>Viruses</taxon>
        <taxon>Duplodnaviria</taxon>
        <taxon>Heunggongvirae</taxon>
        <taxon>Uroviricota</taxon>
        <taxon>Caudoviricetes</taxon>
        <taxon>Herelleviridae</taxon>
        <taxon>Bastillevirinae</taxon>
        <taxon>Agatevirus</taxon>
        <taxon>Agatevirus Bp8pC</taxon>
    </lineage>
</organism>
<name>A0A0A0PL23_9CAUD</name>